<keyword evidence="3" id="KW-0597">Phosphoprotein</keyword>
<dbReference type="PRINTS" id="PR00344">
    <property type="entry name" value="BCTRLSENSOR"/>
</dbReference>
<dbReference type="InterPro" id="IPR003594">
    <property type="entry name" value="HATPase_dom"/>
</dbReference>
<dbReference type="InterPro" id="IPR050736">
    <property type="entry name" value="Sensor_HK_Regulatory"/>
</dbReference>
<dbReference type="CDD" id="cd00082">
    <property type="entry name" value="HisKA"/>
    <property type="match status" value="1"/>
</dbReference>
<keyword evidence="7" id="KW-0175">Coiled coil</keyword>
<dbReference type="PANTHER" id="PTHR43711:SF26">
    <property type="entry name" value="SENSOR HISTIDINE KINASE RCSC"/>
    <property type="match status" value="1"/>
</dbReference>
<dbReference type="InterPro" id="IPR036097">
    <property type="entry name" value="HisK_dim/P_sf"/>
</dbReference>
<dbReference type="Pfam" id="PF00512">
    <property type="entry name" value="HisKA"/>
    <property type="match status" value="1"/>
</dbReference>
<dbReference type="InterPro" id="IPR000700">
    <property type="entry name" value="PAS-assoc_C"/>
</dbReference>
<evidence type="ECO:0000256" key="6">
    <source>
        <dbReference type="ARBA" id="ARBA00023012"/>
    </source>
</evidence>
<dbReference type="Gene3D" id="3.30.450.20">
    <property type="entry name" value="PAS domain"/>
    <property type="match status" value="2"/>
</dbReference>
<dbReference type="SMART" id="SM00086">
    <property type="entry name" value="PAC"/>
    <property type="match status" value="1"/>
</dbReference>
<dbReference type="EC" id="2.7.13.3" evidence="2"/>
<dbReference type="PANTHER" id="PTHR43711">
    <property type="entry name" value="TWO-COMPONENT HISTIDINE KINASE"/>
    <property type="match status" value="1"/>
</dbReference>
<keyword evidence="5" id="KW-0418">Kinase</keyword>
<comment type="catalytic activity">
    <reaction evidence="1">
        <text>ATP + protein L-histidine = ADP + protein N-phospho-L-histidine.</text>
        <dbReference type="EC" id="2.7.13.3"/>
    </reaction>
</comment>
<dbReference type="InterPro" id="IPR035965">
    <property type="entry name" value="PAS-like_dom_sf"/>
</dbReference>
<feature type="domain" description="Histidine kinase" evidence="8">
    <location>
        <begin position="310"/>
        <end position="526"/>
    </location>
</feature>
<name>A0A918JUN7_9FLAO</name>
<proteinExistence type="predicted"/>
<dbReference type="InterPro" id="IPR036890">
    <property type="entry name" value="HATPase_C_sf"/>
</dbReference>
<dbReference type="InterPro" id="IPR001610">
    <property type="entry name" value="PAC"/>
</dbReference>
<keyword evidence="12" id="KW-1185">Reference proteome</keyword>
<feature type="domain" description="PAC" evidence="10">
    <location>
        <begin position="66"/>
        <end position="116"/>
    </location>
</feature>
<dbReference type="CDD" id="cd00130">
    <property type="entry name" value="PAS"/>
    <property type="match status" value="1"/>
</dbReference>
<reference evidence="11 12" key="1">
    <citation type="journal article" date="2014" name="Int. J. Syst. Evol. Microbiol.">
        <title>Complete genome sequence of Corynebacterium casei LMG S-19264T (=DSM 44701T), isolated from a smear-ripened cheese.</title>
        <authorList>
            <consortium name="US DOE Joint Genome Institute (JGI-PGF)"/>
            <person name="Walter F."/>
            <person name="Albersmeier A."/>
            <person name="Kalinowski J."/>
            <person name="Ruckert C."/>
        </authorList>
    </citation>
    <scope>NUCLEOTIDE SEQUENCE [LARGE SCALE GENOMIC DNA]</scope>
    <source>
        <strain evidence="11 12">KCTC 12285</strain>
    </source>
</reference>
<dbReference type="InterPro" id="IPR005467">
    <property type="entry name" value="His_kinase_dom"/>
</dbReference>
<sequence length="527" mass="59582">MEGILVVDADGIIIKANPASEQLFGYKEGELIAQKIESLIPNKFKKKHKSYREGSIVKSKARRMGQNLELWGLKKDGSQFPLEISLSPTTIEQKQVVIAFVIDISEREKIEKQLNVSRAKLKIYSEELENEVASRTNELTTTVQKLVASNLSLEDQIQETQEAEKRAIANKSLSSAIAKNFPNGFIIVFNPNFEILLVEGESIINLGLDEMVFEDTTADDIAIFSEEQKAKLKQDIIKTIAGEHLGFEIIYRNKYFSVNTTPLFDKNAVISSALFVYSDITTQKNIESATKNALKKEQELNELKSRFISMASHEFRTPLSAIQTSAILIDRQNEAGKEQKREKYVAQIKKNVKHLVIILNDFLSLSKLEEGKVEANKELFDFVAFSKTLIEEVSTTKKIGKNIILVSPDHPLLLHLDPKLVRTILMNLVSNAIKYSPKNTDIHITIEESKQFFSLQIQDQGIGIPKDEQEKLFERFFRAKNAQNIQGTGLGLNIVKQYVDLMDGTIDFVSEINKGTTFLIKWPKPSK</sequence>
<dbReference type="GO" id="GO:0000155">
    <property type="term" value="F:phosphorelay sensor kinase activity"/>
    <property type="evidence" value="ECO:0007669"/>
    <property type="project" value="InterPro"/>
</dbReference>
<evidence type="ECO:0000256" key="5">
    <source>
        <dbReference type="ARBA" id="ARBA00022777"/>
    </source>
</evidence>
<dbReference type="SMART" id="SM00387">
    <property type="entry name" value="HATPase_c"/>
    <property type="match status" value="1"/>
</dbReference>
<dbReference type="Pfam" id="PF13426">
    <property type="entry name" value="PAS_9"/>
    <property type="match status" value="2"/>
</dbReference>
<protein>
    <recommendedName>
        <fullName evidence="2">histidine kinase</fullName>
        <ecNumber evidence="2">2.7.13.3</ecNumber>
    </recommendedName>
</protein>
<feature type="coiled-coil region" evidence="7">
    <location>
        <begin position="107"/>
        <end position="170"/>
    </location>
</feature>
<dbReference type="Pfam" id="PF02518">
    <property type="entry name" value="HATPase_c"/>
    <property type="match status" value="1"/>
</dbReference>
<dbReference type="FunFam" id="3.30.565.10:FF:000006">
    <property type="entry name" value="Sensor histidine kinase WalK"/>
    <property type="match status" value="1"/>
</dbReference>
<dbReference type="SUPFAM" id="SSF47384">
    <property type="entry name" value="Homodimeric domain of signal transducing histidine kinase"/>
    <property type="match status" value="1"/>
</dbReference>
<evidence type="ECO:0000259" key="10">
    <source>
        <dbReference type="PROSITE" id="PS50113"/>
    </source>
</evidence>
<dbReference type="Gene3D" id="1.10.287.130">
    <property type="match status" value="1"/>
</dbReference>
<keyword evidence="4" id="KW-0808">Transferase</keyword>
<dbReference type="EMBL" id="BMWS01000005">
    <property type="protein sequence ID" value="GGX11125.1"/>
    <property type="molecule type" value="Genomic_DNA"/>
</dbReference>
<dbReference type="Proteomes" id="UP000601108">
    <property type="component" value="Unassembled WGS sequence"/>
</dbReference>
<dbReference type="SUPFAM" id="SSF55874">
    <property type="entry name" value="ATPase domain of HSP90 chaperone/DNA topoisomerase II/histidine kinase"/>
    <property type="match status" value="1"/>
</dbReference>
<dbReference type="InterPro" id="IPR003661">
    <property type="entry name" value="HisK_dim/P_dom"/>
</dbReference>
<evidence type="ECO:0000313" key="12">
    <source>
        <dbReference type="Proteomes" id="UP000601108"/>
    </source>
</evidence>
<dbReference type="AlphaFoldDB" id="A0A918JUN7"/>
<evidence type="ECO:0000256" key="2">
    <source>
        <dbReference type="ARBA" id="ARBA00012438"/>
    </source>
</evidence>
<dbReference type="Gene3D" id="3.30.565.10">
    <property type="entry name" value="Histidine kinase-like ATPase, C-terminal domain"/>
    <property type="match status" value="1"/>
</dbReference>
<feature type="domain" description="PAS" evidence="9">
    <location>
        <begin position="1"/>
        <end position="34"/>
    </location>
</feature>
<evidence type="ECO:0000259" key="9">
    <source>
        <dbReference type="PROSITE" id="PS50112"/>
    </source>
</evidence>
<dbReference type="PROSITE" id="PS50112">
    <property type="entry name" value="PAS"/>
    <property type="match status" value="1"/>
</dbReference>
<dbReference type="CDD" id="cd00075">
    <property type="entry name" value="HATPase"/>
    <property type="match status" value="1"/>
</dbReference>
<dbReference type="SUPFAM" id="SSF55785">
    <property type="entry name" value="PYP-like sensor domain (PAS domain)"/>
    <property type="match status" value="1"/>
</dbReference>
<evidence type="ECO:0000313" key="11">
    <source>
        <dbReference type="EMBL" id="GGX11125.1"/>
    </source>
</evidence>
<dbReference type="NCBIfam" id="TIGR00229">
    <property type="entry name" value="sensory_box"/>
    <property type="match status" value="1"/>
</dbReference>
<evidence type="ECO:0000259" key="8">
    <source>
        <dbReference type="PROSITE" id="PS50109"/>
    </source>
</evidence>
<dbReference type="PROSITE" id="PS50109">
    <property type="entry name" value="HIS_KIN"/>
    <property type="match status" value="1"/>
</dbReference>
<accession>A0A918JUN7</accession>
<evidence type="ECO:0000256" key="7">
    <source>
        <dbReference type="SAM" id="Coils"/>
    </source>
</evidence>
<evidence type="ECO:0000256" key="3">
    <source>
        <dbReference type="ARBA" id="ARBA00022553"/>
    </source>
</evidence>
<comment type="caution">
    <text evidence="11">The sequence shown here is derived from an EMBL/GenBank/DDBJ whole genome shotgun (WGS) entry which is preliminary data.</text>
</comment>
<dbReference type="InterPro" id="IPR004358">
    <property type="entry name" value="Sig_transdc_His_kin-like_C"/>
</dbReference>
<dbReference type="InterPro" id="IPR000014">
    <property type="entry name" value="PAS"/>
</dbReference>
<evidence type="ECO:0000256" key="4">
    <source>
        <dbReference type="ARBA" id="ARBA00022679"/>
    </source>
</evidence>
<keyword evidence="6" id="KW-0902">Two-component regulatory system</keyword>
<evidence type="ECO:0000256" key="1">
    <source>
        <dbReference type="ARBA" id="ARBA00000085"/>
    </source>
</evidence>
<dbReference type="SMART" id="SM00388">
    <property type="entry name" value="HisKA"/>
    <property type="match status" value="1"/>
</dbReference>
<organism evidence="11 12">
    <name type="scientific">Aquimarina muelleri</name>
    <dbReference type="NCBI Taxonomy" id="279356"/>
    <lineage>
        <taxon>Bacteria</taxon>
        <taxon>Pseudomonadati</taxon>
        <taxon>Bacteroidota</taxon>
        <taxon>Flavobacteriia</taxon>
        <taxon>Flavobacteriales</taxon>
        <taxon>Flavobacteriaceae</taxon>
        <taxon>Aquimarina</taxon>
    </lineage>
</organism>
<dbReference type="PROSITE" id="PS50113">
    <property type="entry name" value="PAC"/>
    <property type="match status" value="1"/>
</dbReference>
<gene>
    <name evidence="11" type="ORF">GCM10007384_11130</name>
</gene>